<dbReference type="EMBL" id="AP010803">
    <property type="protein sequence ID" value="BAI97440.1"/>
    <property type="molecule type" value="Genomic_DNA"/>
</dbReference>
<protein>
    <submittedName>
        <fullName evidence="1">Putative NUDIX hydrolase</fullName>
    </submittedName>
</protein>
<evidence type="ECO:0000313" key="1">
    <source>
        <dbReference type="EMBL" id="BAI97440.1"/>
    </source>
</evidence>
<dbReference type="STRING" id="452662.SJA_C1-26060"/>
<dbReference type="HOGENOM" id="CLU_2439238_0_0_5"/>
<organism evidence="1 2">
    <name type="scientific">Sphingobium indicum (strain DSM 16413 / CCM 7287 / MTCC 6362 / UT26 / NBRC 101211 / UT26S)</name>
    <name type="common">Sphingobium japonicum</name>
    <dbReference type="NCBI Taxonomy" id="452662"/>
    <lineage>
        <taxon>Bacteria</taxon>
        <taxon>Pseudomonadati</taxon>
        <taxon>Pseudomonadota</taxon>
        <taxon>Alphaproteobacteria</taxon>
        <taxon>Sphingomonadales</taxon>
        <taxon>Sphingomonadaceae</taxon>
        <taxon>Sphingobium</taxon>
    </lineage>
</organism>
<gene>
    <name evidence="1" type="ordered locus">SJA_C1-26060</name>
</gene>
<keyword evidence="1" id="KW-0378">Hydrolase</keyword>
<dbReference type="eggNOG" id="COG4119">
    <property type="taxonomic scope" value="Bacteria"/>
</dbReference>
<dbReference type="Proteomes" id="UP000007753">
    <property type="component" value="Chromosome 1"/>
</dbReference>
<dbReference type="GO" id="GO:0016787">
    <property type="term" value="F:hydrolase activity"/>
    <property type="evidence" value="ECO:0007669"/>
    <property type="project" value="UniProtKB-KW"/>
</dbReference>
<accession>D4Z4A8</accession>
<keyword evidence="2" id="KW-1185">Reference proteome</keyword>
<sequence length="90" mass="10032">MRPPAIPWPLARIRQKGGKWVSAFAVETEIEPADLVSNLFELEWPPRSGIVRSFPEIDRADWFTLADACDKMLASQTALLAALEQAVPAR</sequence>
<proteinExistence type="predicted"/>
<evidence type="ECO:0000313" key="2">
    <source>
        <dbReference type="Proteomes" id="UP000007753"/>
    </source>
</evidence>
<reference evidence="1 2" key="1">
    <citation type="journal article" date="2010" name="J. Bacteriol.">
        <title>Complete genome sequence of the representative gamma-hexachlorocyclohexane-degrading bacterium Sphingobium japonicum UT26.</title>
        <authorList>
            <person name="Nagata Y."/>
            <person name="Ohtsubo Y."/>
            <person name="Endo R."/>
            <person name="Ichikawa N."/>
            <person name="Ankai A."/>
            <person name="Oguchi A."/>
            <person name="Fukui S."/>
            <person name="Fujita N."/>
            <person name="Tsuda M."/>
        </authorList>
    </citation>
    <scope>NUCLEOTIDE SEQUENCE [LARGE SCALE GENOMIC DNA]</scope>
    <source>
        <strain evidence="2">DSM 16413 / CCM 7287 / MTCC 6362 / UT26 / NBRC 101211 / UT26S</strain>
    </source>
</reference>
<dbReference type="AlphaFoldDB" id="D4Z4A8"/>
<dbReference type="KEGG" id="sjp:SJA_C1-26060"/>
<name>D4Z4A8_SPHIU</name>